<sequence length="350" mass="40343">MQRFLNCLAFLTMFATSRRLPRRLALLAFLLSVPSLLFAWGAWSHQRINRAAILALPPVMRTFFYNHADFLTEEAVLPDARKYVINDKAEFTRHFINPEAYNLGPVAQFPRTWAEAQTRFDAATLEKNGTLPWYIEQMMGKLTRAFKNGRKDEILFLAGDLGHYLGDAHMPLHTTLNHDGQLTDQRGIHSFFEGQLPEMFGKDYNFHVREARYIDDPLAETWAIMQRSFATADTLLRLEKEQQANLTAASIYQLDAQGAIRKNQFGDTYHTADYATRYHLALKHMVERQLRAATVATADYWYTAWVNAGKPDLGKLDSKTTTRNNQRGLKQELKLIRKGKLVDFYTNPEF</sequence>
<dbReference type="CDD" id="cd10981">
    <property type="entry name" value="ZnPC_S1P1"/>
    <property type="match status" value="1"/>
</dbReference>
<reference evidence="2" key="1">
    <citation type="journal article" date="2019" name="Int. J. Syst. Evol. Microbiol.">
        <title>The Global Catalogue of Microorganisms (GCM) 10K type strain sequencing project: providing services to taxonomists for standard genome sequencing and annotation.</title>
        <authorList>
            <consortium name="The Broad Institute Genomics Platform"/>
            <consortium name="The Broad Institute Genome Sequencing Center for Infectious Disease"/>
            <person name="Wu L."/>
            <person name="Ma J."/>
        </authorList>
    </citation>
    <scope>NUCLEOTIDE SEQUENCE [LARGE SCALE GENOMIC DNA]</scope>
    <source>
        <strain evidence="2">CGMCC 1.15197</strain>
    </source>
</reference>
<dbReference type="EMBL" id="BMHT01000003">
    <property type="protein sequence ID" value="GGF06263.1"/>
    <property type="molecule type" value="Genomic_DNA"/>
</dbReference>
<protein>
    <recommendedName>
        <fullName evidence="3">S1/P1 Nuclease</fullName>
    </recommendedName>
</protein>
<organism evidence="1 2">
    <name type="scientific">Hymenobacter cavernae</name>
    <dbReference type="NCBI Taxonomy" id="2044852"/>
    <lineage>
        <taxon>Bacteria</taxon>
        <taxon>Pseudomonadati</taxon>
        <taxon>Bacteroidota</taxon>
        <taxon>Cytophagia</taxon>
        <taxon>Cytophagales</taxon>
        <taxon>Hymenobacteraceae</taxon>
        <taxon>Hymenobacter</taxon>
    </lineage>
</organism>
<evidence type="ECO:0000313" key="2">
    <source>
        <dbReference type="Proteomes" id="UP000632273"/>
    </source>
</evidence>
<dbReference type="Gene3D" id="1.10.575.10">
    <property type="entry name" value="P1 Nuclease"/>
    <property type="match status" value="1"/>
</dbReference>
<proteinExistence type="predicted"/>
<dbReference type="InterPro" id="IPR008947">
    <property type="entry name" value="PLipase_C/P1_nuclease_dom_sf"/>
</dbReference>
<gene>
    <name evidence="1" type="ORF">GCM10011383_16680</name>
</gene>
<keyword evidence="2" id="KW-1185">Reference proteome</keyword>
<name>A0ABQ1U1K8_9BACT</name>
<evidence type="ECO:0000313" key="1">
    <source>
        <dbReference type="EMBL" id="GGF06263.1"/>
    </source>
</evidence>
<dbReference type="SUPFAM" id="SSF48537">
    <property type="entry name" value="Phospholipase C/P1 nuclease"/>
    <property type="match status" value="1"/>
</dbReference>
<comment type="caution">
    <text evidence="1">The sequence shown here is derived from an EMBL/GenBank/DDBJ whole genome shotgun (WGS) entry which is preliminary data.</text>
</comment>
<evidence type="ECO:0008006" key="3">
    <source>
        <dbReference type="Google" id="ProtNLM"/>
    </source>
</evidence>
<dbReference type="Proteomes" id="UP000632273">
    <property type="component" value="Unassembled WGS sequence"/>
</dbReference>
<accession>A0ABQ1U1K8</accession>